<reference evidence="2 3" key="1">
    <citation type="submission" date="2020-05" db="EMBL/GenBank/DDBJ databases">
        <title>Genome sequencing of Spirosoma sp. TS118.</title>
        <authorList>
            <person name="Lee J.-H."/>
            <person name="Jeong S."/>
            <person name="Zhao L."/>
            <person name="Jung J.-H."/>
            <person name="Kim M.-K."/>
            <person name="Lim S."/>
        </authorList>
    </citation>
    <scope>NUCLEOTIDE SEQUENCE [LARGE SCALE GENOMIC DNA]</scope>
    <source>
        <strain evidence="2 3">TS118</strain>
    </source>
</reference>
<evidence type="ECO:0000313" key="3">
    <source>
        <dbReference type="Proteomes" id="UP000502756"/>
    </source>
</evidence>
<dbReference type="RefSeq" id="WP_171738505.1">
    <property type="nucleotide sequence ID" value="NZ_CP053435.1"/>
</dbReference>
<name>A0A6M5Y1U1_9BACT</name>
<feature type="transmembrane region" description="Helical" evidence="1">
    <location>
        <begin position="6"/>
        <end position="25"/>
    </location>
</feature>
<keyword evidence="1" id="KW-1133">Transmembrane helix</keyword>
<feature type="transmembrane region" description="Helical" evidence="1">
    <location>
        <begin position="165"/>
        <end position="181"/>
    </location>
</feature>
<keyword evidence="1" id="KW-0812">Transmembrane</keyword>
<feature type="transmembrane region" description="Helical" evidence="1">
    <location>
        <begin position="403"/>
        <end position="422"/>
    </location>
</feature>
<feature type="transmembrane region" description="Helical" evidence="1">
    <location>
        <begin position="348"/>
        <end position="367"/>
    </location>
</feature>
<evidence type="ECO:0000313" key="2">
    <source>
        <dbReference type="EMBL" id="QJW88667.1"/>
    </source>
</evidence>
<evidence type="ECO:0008006" key="4">
    <source>
        <dbReference type="Google" id="ProtNLM"/>
    </source>
</evidence>
<gene>
    <name evidence="2" type="ORF">HNV11_04385</name>
</gene>
<dbReference type="Proteomes" id="UP000502756">
    <property type="component" value="Chromosome"/>
</dbReference>
<dbReference type="EMBL" id="CP053435">
    <property type="protein sequence ID" value="QJW88667.1"/>
    <property type="molecule type" value="Genomic_DNA"/>
</dbReference>
<keyword evidence="3" id="KW-1185">Reference proteome</keyword>
<evidence type="ECO:0000256" key="1">
    <source>
        <dbReference type="SAM" id="Phobius"/>
    </source>
</evidence>
<feature type="transmembrane region" description="Helical" evidence="1">
    <location>
        <begin position="373"/>
        <end position="396"/>
    </location>
</feature>
<feature type="transmembrane region" description="Helical" evidence="1">
    <location>
        <begin position="187"/>
        <end position="208"/>
    </location>
</feature>
<protein>
    <recommendedName>
        <fullName evidence="4">Glycosyltransferase RgtA/B/C/D-like domain-containing protein</fullName>
    </recommendedName>
</protein>
<feature type="transmembrane region" description="Helical" evidence="1">
    <location>
        <begin position="255"/>
        <end position="275"/>
    </location>
</feature>
<accession>A0A6M5Y1U1</accession>
<feature type="transmembrane region" description="Helical" evidence="1">
    <location>
        <begin position="50"/>
        <end position="71"/>
    </location>
</feature>
<organism evidence="2 3">
    <name type="scientific">Spirosoma taeanense</name>
    <dbReference type="NCBI Taxonomy" id="2735870"/>
    <lineage>
        <taxon>Bacteria</taxon>
        <taxon>Pseudomonadati</taxon>
        <taxon>Bacteroidota</taxon>
        <taxon>Cytophagia</taxon>
        <taxon>Cytophagales</taxon>
        <taxon>Cytophagaceae</taxon>
        <taxon>Spirosoma</taxon>
    </lineage>
</organism>
<proteinExistence type="predicted"/>
<dbReference type="KEGG" id="stae:HNV11_04385"/>
<sequence length="562" mass="63306">MGATLTFYLIHGLLIALVAVFVRYLPVESRLYQLGQVIWRGFEQIARQPVRAGALLSLWCLFLLTFIYLLIDPFPLLNDEFGNLLAADTFAHGRLVNPSHPLWPFFESSHIVVHPIYVSKYPPAQALLLLIGRLLVNFPMAGVWLGYGMATLAIWWALRAIASPAAALLGGMAIGAHWHLLPLFGEMYWGGPVSMLGGALVVGSWFHLRQLPAPAGLQYGVIMGLGACLLAISRPFEGLATALVPAFLLLGSRRWSVIAATGVVVGLGGLLLMTYNYQITGQPTKLPYTLYYDQYEVSRPLLIQQPGKNPVIRRPEMKQVHDYETQVYFKRRTSLRSYLGALVQKAKIYGGILFGIAYWLPLLYWLFRRKEPLGQNALDLTLLAMLVLPILAFAITSFETPHYVSPVIVVLAGIVTRGFSYLPHYLRVGLLLPSLCVAHTLFVFLGYDFLIRMSGPMLWRPIHQQELTEDGGRHLILVDYDPNHVATIWDFVYNGADIDSQSVVWAADRGDSLNRAILDYYPERSVWRIEPDTRPHHRILLRRPRKNIQQAYLPNQRAITQD</sequence>
<keyword evidence="1" id="KW-0472">Membrane</keyword>
<dbReference type="AlphaFoldDB" id="A0A6M5Y1U1"/>
<feature type="transmembrane region" description="Helical" evidence="1">
    <location>
        <begin position="428"/>
        <end position="450"/>
    </location>
</feature>